<accession>A0A5E4CTF4</accession>
<name>A0A5E4CTF4_MARMO</name>
<feature type="compositionally biased region" description="Basic and acidic residues" evidence="1">
    <location>
        <begin position="106"/>
        <end position="119"/>
    </location>
</feature>
<comment type="caution">
    <text evidence="2">The sequence shown here is derived from an EMBL/GenBank/DDBJ whole genome shotgun (WGS) entry which is preliminary data.</text>
</comment>
<dbReference type="AlphaFoldDB" id="A0A5E4CTF4"/>
<proteinExistence type="predicted"/>
<evidence type="ECO:0000256" key="1">
    <source>
        <dbReference type="SAM" id="MobiDB-lite"/>
    </source>
</evidence>
<reference evidence="2" key="1">
    <citation type="submission" date="2019-04" db="EMBL/GenBank/DDBJ databases">
        <authorList>
            <person name="Alioto T."/>
            <person name="Alioto T."/>
        </authorList>
    </citation>
    <scope>NUCLEOTIDE SEQUENCE [LARGE SCALE GENOMIC DNA]</scope>
</reference>
<organism evidence="2">
    <name type="scientific">Marmota monax</name>
    <name type="common">Woodchuck</name>
    <dbReference type="NCBI Taxonomy" id="9995"/>
    <lineage>
        <taxon>Eukaryota</taxon>
        <taxon>Metazoa</taxon>
        <taxon>Chordata</taxon>
        <taxon>Craniata</taxon>
        <taxon>Vertebrata</taxon>
        <taxon>Euteleostomi</taxon>
        <taxon>Mammalia</taxon>
        <taxon>Eutheria</taxon>
        <taxon>Euarchontoglires</taxon>
        <taxon>Glires</taxon>
        <taxon>Rodentia</taxon>
        <taxon>Sciuromorpha</taxon>
        <taxon>Sciuridae</taxon>
        <taxon>Xerinae</taxon>
        <taxon>Marmotini</taxon>
        <taxon>Marmota</taxon>
    </lineage>
</organism>
<sequence length="143" mass="15927">LLLETLSVAGKKAVCTTSLLTQQENACIEDCTSLIWQKQPQCELSRPSSHHHHIKYILFHPFSLARATSPLVNHKSTTYGACALVVTSPHRPHAFSVRHPIRRTNKREDSGAGHREAANERAVGSRGLRRVNPSVVRIQTPPR</sequence>
<dbReference type="EMBL" id="CABDUW010001833">
    <property type="protein sequence ID" value="VTJ84242.1"/>
    <property type="molecule type" value="Genomic_DNA"/>
</dbReference>
<evidence type="ECO:0000313" key="2">
    <source>
        <dbReference type="EMBL" id="VTJ84242.1"/>
    </source>
</evidence>
<protein>
    <submittedName>
        <fullName evidence="2">Uncharacterized protein</fullName>
    </submittedName>
</protein>
<feature type="non-terminal residue" evidence="2">
    <location>
        <position position="1"/>
    </location>
</feature>
<gene>
    <name evidence="2" type="ORF">MONAX_5E001917</name>
</gene>
<feature type="region of interest" description="Disordered" evidence="1">
    <location>
        <begin position="101"/>
        <end position="143"/>
    </location>
</feature>